<accession>A0A0J1BCT2</accession>
<dbReference type="Proteomes" id="UP000036367">
    <property type="component" value="Unassembled WGS sequence"/>
</dbReference>
<protein>
    <submittedName>
        <fullName evidence="1">Uncharacterized protein</fullName>
    </submittedName>
</protein>
<evidence type="ECO:0000313" key="1">
    <source>
        <dbReference type="EMBL" id="KLU04405.1"/>
    </source>
</evidence>
<proteinExistence type="predicted"/>
<sequence>MRRSRSLKALRRIGLTIQWGESRVEQLSPTVPSGNPQRLGLIATESAFNRFRHPAQCVG</sequence>
<keyword evidence="2" id="KW-1185">Reference proteome</keyword>
<dbReference type="AlphaFoldDB" id="A0A0J1BCT2"/>
<organism evidence="1 2">
    <name type="scientific">Rhodopirellula islandica</name>
    <dbReference type="NCBI Taxonomy" id="595434"/>
    <lineage>
        <taxon>Bacteria</taxon>
        <taxon>Pseudomonadati</taxon>
        <taxon>Planctomycetota</taxon>
        <taxon>Planctomycetia</taxon>
        <taxon>Pirellulales</taxon>
        <taxon>Pirellulaceae</taxon>
        <taxon>Rhodopirellula</taxon>
    </lineage>
</organism>
<gene>
    <name evidence="1" type="ORF">RISK_003459</name>
</gene>
<reference evidence="1" key="1">
    <citation type="submission" date="2015-05" db="EMBL/GenBank/DDBJ databases">
        <title>Permanent draft genome of Rhodopirellula islandicus K833.</title>
        <authorList>
            <person name="Kizina J."/>
            <person name="Richter M."/>
            <person name="Glockner F.O."/>
            <person name="Harder J."/>
        </authorList>
    </citation>
    <scope>NUCLEOTIDE SEQUENCE [LARGE SCALE GENOMIC DNA]</scope>
    <source>
        <strain evidence="1">K833</strain>
    </source>
</reference>
<evidence type="ECO:0000313" key="2">
    <source>
        <dbReference type="Proteomes" id="UP000036367"/>
    </source>
</evidence>
<name>A0A0J1BCT2_RHOIS</name>
<dbReference type="EMBL" id="LECT01000028">
    <property type="protein sequence ID" value="KLU04405.1"/>
    <property type="molecule type" value="Genomic_DNA"/>
</dbReference>
<dbReference type="PATRIC" id="fig|595434.4.peg.3295"/>
<comment type="caution">
    <text evidence="1">The sequence shown here is derived from an EMBL/GenBank/DDBJ whole genome shotgun (WGS) entry which is preliminary data.</text>
</comment>